<organism evidence="1">
    <name type="scientific">Tetraselmis chuii</name>
    <dbReference type="NCBI Taxonomy" id="63592"/>
    <lineage>
        <taxon>Eukaryota</taxon>
        <taxon>Viridiplantae</taxon>
        <taxon>Chlorophyta</taxon>
        <taxon>core chlorophytes</taxon>
        <taxon>Chlorodendrophyceae</taxon>
        <taxon>Chlorodendrales</taxon>
        <taxon>Chlorodendraceae</taxon>
        <taxon>Tetraselmis</taxon>
    </lineage>
</organism>
<protein>
    <submittedName>
        <fullName evidence="1">Uncharacterized protein</fullName>
    </submittedName>
</protein>
<proteinExistence type="predicted"/>
<accession>A0A7S1T0K5</accession>
<gene>
    <name evidence="1" type="ORF">TCHU04912_LOCUS15991</name>
</gene>
<sequence length="376" mass="42511">MRAKRQRLWLPDFPQLPINEGLLADLREQQEAGEAYYGEAILPLRLRELRPSIGVVPYCETELHSEAAQLEYIKEEEEDLLELSYRPRNGPLTVSVESRSLVPGNNGFLPDENKLILEACSISLPFQEIAGFLPGRSAAAIKRQYKFLKSGLGPKRTFAPQLNVQEIPAPVVEEAAPTTSQRSAQVNRYLVDREGGDGRITLRKNLPQPPRGFTGMQAHGLKTLAGVGFFEEAEIPDPDDSTRVFTFTIRDQVHCACFNIGPGPDGSPLISWSDIYAVYTLPDGSKWAEHGYFFDSEDLRAHAKQMGKSADDLIGPEKLSDQHLFKNKNRYHSRLINIEYECWIFKDEIPEIWRPSADAYFWKICFDPDTLREVSA</sequence>
<dbReference type="AlphaFoldDB" id="A0A7S1T0K5"/>
<dbReference type="EMBL" id="HBGG01030694">
    <property type="protein sequence ID" value="CAD9213752.1"/>
    <property type="molecule type" value="Transcribed_RNA"/>
</dbReference>
<name>A0A7S1T0K5_9CHLO</name>
<reference evidence="1" key="1">
    <citation type="submission" date="2021-01" db="EMBL/GenBank/DDBJ databases">
        <authorList>
            <person name="Corre E."/>
            <person name="Pelletier E."/>
            <person name="Niang G."/>
            <person name="Scheremetjew M."/>
            <person name="Finn R."/>
            <person name="Kale V."/>
            <person name="Holt S."/>
            <person name="Cochrane G."/>
            <person name="Meng A."/>
            <person name="Brown T."/>
            <person name="Cohen L."/>
        </authorList>
    </citation>
    <scope>NUCLEOTIDE SEQUENCE</scope>
    <source>
        <strain evidence="1">PLY429</strain>
    </source>
</reference>
<evidence type="ECO:0000313" key="1">
    <source>
        <dbReference type="EMBL" id="CAD9213752.1"/>
    </source>
</evidence>